<dbReference type="AlphaFoldDB" id="A0A420V7K6"/>
<sequence>MMTPQQLSDLHLGKLGTAASEWKVMVGKLEKLAGGGDGGISAADLRRKAEAADWQGDNATVTRKFVGATARQFDDILTEARSVQKILLDAHTRLKKHKTDMSEAITRWAKQNIYINDKGGAVPAVPPPAVAGEAKVEPPTQAELDSAAAEIGRILNAASEVDRIAARALRQHARSAYDFDETGYKGLTDADRRQGIADADTLLKLAAKRDGMTLDELKFFNETAARQRDNPAFAERFVTKLGPEGTLQFWRSLADPGRGDTPTGERAKVLARVQDNLSLTLATASHGDSPAMREWKSGVIAAGENRMGHPGLMSAPYGFQVMSSLMGKGKFDSGFLDAYGNKLVEFERSQKVDPEWLWDNAAYAAQLSYPPDAKNPSVDPVAGFLESLGHNPQASLEFFNGSSGGGPGQGSPDRLSNWDYLVGGGEDAREWPMNEDGEPAGYEKLGHALESATLGYAYDDRSPAAPPLRTDADLEARDARTALMDRVVGHYKGPEVIESQPGVGESLARMAGGHIDSLNYSVDNWGGSGELNGRDELFGAEKNHLRDFGMTESAGFLRALAAEKDSYDTVSAAQQVYGASAMAAQGDDREQATNAGLHSVKMHGLLDESRAEAIGKEFADDEAAKNKALEKQAEWRKLGASTAIATTLGIGAAVIAPPVGAAALVAVPLAFGTAQGIGDTQFATDTIDWLEEREYSNDAQALGRIRNTEEEGRNAALIPLLGYAEARGVDAASVRDLVTKAQGVYNDGKELSDTEDLGGDG</sequence>
<accession>A0A420V7K6</accession>
<protein>
    <recommendedName>
        <fullName evidence="3">AG2 protein</fullName>
    </recommendedName>
</protein>
<dbReference type="EMBL" id="JNAD02000002">
    <property type="protein sequence ID" value="RKM97937.1"/>
    <property type="molecule type" value="Genomic_DNA"/>
</dbReference>
<evidence type="ECO:0000313" key="1">
    <source>
        <dbReference type="EMBL" id="RKM97937.1"/>
    </source>
</evidence>
<proteinExistence type="predicted"/>
<gene>
    <name evidence="1" type="ORF">SFRA_005185</name>
</gene>
<keyword evidence="2" id="KW-1185">Reference proteome</keyword>
<reference evidence="1 2" key="1">
    <citation type="journal article" date="2014" name="Genome Announc.">
        <title>Draft Genome Sequence of Streptomyces fradiae ATCC 19609, a Strain Highly Sensitive to Antibiotics.</title>
        <authorList>
            <person name="Bekker O.B."/>
            <person name="Klimina K.M."/>
            <person name="Vatlin A.A."/>
            <person name="Zakharevich N.V."/>
            <person name="Kasianov A.S."/>
            <person name="Danilenko V.N."/>
        </authorList>
    </citation>
    <scope>NUCLEOTIDE SEQUENCE [LARGE SCALE GENOMIC DNA]</scope>
    <source>
        <strain evidence="1 2">ATCC 19609</strain>
    </source>
</reference>
<dbReference type="Proteomes" id="UP000028058">
    <property type="component" value="Unassembled WGS sequence"/>
</dbReference>
<name>A0A420V7K6_9ACTN</name>
<comment type="caution">
    <text evidence="1">The sequence shown here is derived from an EMBL/GenBank/DDBJ whole genome shotgun (WGS) entry which is preliminary data.</text>
</comment>
<dbReference type="RefSeq" id="WP_050363853.1">
    <property type="nucleotide sequence ID" value="NZ_CP134822.1"/>
</dbReference>
<evidence type="ECO:0000313" key="2">
    <source>
        <dbReference type="Proteomes" id="UP000028058"/>
    </source>
</evidence>
<evidence type="ECO:0008006" key="3">
    <source>
        <dbReference type="Google" id="ProtNLM"/>
    </source>
</evidence>
<dbReference type="OrthoDB" id="3846417at2"/>
<organism evidence="1 2">
    <name type="scientific">Streptomyces xinghaiensis</name>
    <dbReference type="NCBI Taxonomy" id="1038928"/>
    <lineage>
        <taxon>Bacteria</taxon>
        <taxon>Bacillati</taxon>
        <taxon>Actinomycetota</taxon>
        <taxon>Actinomycetes</taxon>
        <taxon>Kitasatosporales</taxon>
        <taxon>Streptomycetaceae</taxon>
        <taxon>Streptomyces</taxon>
    </lineage>
</organism>